<protein>
    <submittedName>
        <fullName evidence="1">Uncharacterized protein</fullName>
    </submittedName>
</protein>
<keyword evidence="2" id="KW-1185">Reference proteome</keyword>
<gene>
    <name evidence="1" type="ORF">M9Y10_034648</name>
</gene>
<sequence>MNIEIQSAEIENNSTHEFTFTKPVKQFMAGFSKCFLKFSKEDHHIKEISIDLSNSEIKGNKVIIQPLLKMKDSSDHNESHKSSITIVVIAAVNDGNHDIHMYTAIKTNKLIDLPLINVRPTFIKSPLTYSFVQYSKSDHHVYSYFTEIAPIINSNSFLLKGQTVVQDQKYHFGNGKVSGGAIIYYGKDQNVLCADFDSKQILPDHTGNIGNTQKICFGDVPKDFNCDNYEFGSFINSYHVSFENSTDHHVSSIEISATFNESKLFLEDGKAYANICLKSFLSDRDKNKFDIPHNNIKGFVIALNKNLSE</sequence>
<name>A0ABR2KFP6_9EUKA</name>
<proteinExistence type="predicted"/>
<evidence type="ECO:0000313" key="1">
    <source>
        <dbReference type="EMBL" id="KAK8889894.1"/>
    </source>
</evidence>
<dbReference type="EMBL" id="JAPFFF010000005">
    <property type="protein sequence ID" value="KAK8889894.1"/>
    <property type="molecule type" value="Genomic_DNA"/>
</dbReference>
<accession>A0ABR2KFP6</accession>
<dbReference type="Proteomes" id="UP001470230">
    <property type="component" value="Unassembled WGS sequence"/>
</dbReference>
<organism evidence="1 2">
    <name type="scientific">Tritrichomonas musculus</name>
    <dbReference type="NCBI Taxonomy" id="1915356"/>
    <lineage>
        <taxon>Eukaryota</taxon>
        <taxon>Metamonada</taxon>
        <taxon>Parabasalia</taxon>
        <taxon>Tritrichomonadida</taxon>
        <taxon>Tritrichomonadidae</taxon>
        <taxon>Tritrichomonas</taxon>
    </lineage>
</organism>
<reference evidence="1 2" key="1">
    <citation type="submission" date="2024-04" db="EMBL/GenBank/DDBJ databases">
        <title>Tritrichomonas musculus Genome.</title>
        <authorList>
            <person name="Alves-Ferreira E."/>
            <person name="Grigg M."/>
            <person name="Lorenzi H."/>
            <person name="Galac M."/>
        </authorList>
    </citation>
    <scope>NUCLEOTIDE SEQUENCE [LARGE SCALE GENOMIC DNA]</scope>
    <source>
        <strain evidence="1 2">EAF2021</strain>
    </source>
</reference>
<evidence type="ECO:0000313" key="2">
    <source>
        <dbReference type="Proteomes" id="UP001470230"/>
    </source>
</evidence>
<comment type="caution">
    <text evidence="1">The sequence shown here is derived from an EMBL/GenBank/DDBJ whole genome shotgun (WGS) entry which is preliminary data.</text>
</comment>